<evidence type="ECO:0000313" key="13">
    <source>
        <dbReference type="Proteomes" id="UP000702952"/>
    </source>
</evidence>
<evidence type="ECO:0000256" key="8">
    <source>
        <dbReference type="ARBA" id="ARBA00023004"/>
    </source>
</evidence>
<evidence type="ECO:0000256" key="4">
    <source>
        <dbReference type="ARBA" id="ARBA00022475"/>
    </source>
</evidence>
<dbReference type="PROSITE" id="PS50893">
    <property type="entry name" value="ABC_TRANSPORTER_2"/>
    <property type="match status" value="1"/>
</dbReference>
<dbReference type="InterPro" id="IPR027417">
    <property type="entry name" value="P-loop_NTPase"/>
</dbReference>
<comment type="subcellular location">
    <subcellularLocation>
        <location evidence="1">Cell membrane</location>
        <topology evidence="1">Peripheral membrane protein</topology>
    </subcellularLocation>
</comment>
<dbReference type="Gene3D" id="3.40.50.300">
    <property type="entry name" value="P-loop containing nucleotide triphosphate hydrolases"/>
    <property type="match status" value="1"/>
</dbReference>
<reference evidence="12" key="1">
    <citation type="journal article" date="2020" name="Science">
        <title>Unexpected conservation and global transmission of agrobacterial virulence plasmids.</title>
        <authorList>
            <person name="Weisberg A.J."/>
            <person name="Davis E.W. 2nd"/>
            <person name="Tabima J."/>
            <person name="Belcher M.S."/>
            <person name="Miller M."/>
            <person name="Kuo C.H."/>
            <person name="Loper J.E."/>
            <person name="Grunwald N.J."/>
            <person name="Putnam M.L."/>
            <person name="Chang J.H."/>
        </authorList>
    </citation>
    <scope>NUCLEOTIDE SEQUENCE</scope>
    <source>
        <strain evidence="12">17-1853-1a</strain>
    </source>
</reference>
<dbReference type="GO" id="GO:0005886">
    <property type="term" value="C:plasma membrane"/>
    <property type="evidence" value="ECO:0007669"/>
    <property type="project" value="UniProtKB-SubCell"/>
</dbReference>
<dbReference type="GO" id="GO:0005524">
    <property type="term" value="F:ATP binding"/>
    <property type="evidence" value="ECO:0007669"/>
    <property type="project" value="UniProtKB-KW"/>
</dbReference>
<keyword evidence="5" id="KW-0410">Iron transport</keyword>
<dbReference type="PANTHER" id="PTHR42771:SF2">
    <property type="entry name" value="IRON(3+)-HYDROXAMATE IMPORT ATP-BINDING PROTEIN FHUC"/>
    <property type="match status" value="1"/>
</dbReference>
<dbReference type="AlphaFoldDB" id="A0AA44F2I6"/>
<keyword evidence="4" id="KW-1003">Cell membrane</keyword>
<feature type="domain" description="ABC transporter" evidence="11">
    <location>
        <begin position="14"/>
        <end position="250"/>
    </location>
</feature>
<dbReference type="InterPro" id="IPR017871">
    <property type="entry name" value="ABC_transporter-like_CS"/>
</dbReference>
<keyword evidence="10" id="KW-0472">Membrane</keyword>
<evidence type="ECO:0000256" key="2">
    <source>
        <dbReference type="ARBA" id="ARBA00005417"/>
    </source>
</evidence>
<dbReference type="GO" id="GO:0016887">
    <property type="term" value="F:ATP hydrolysis activity"/>
    <property type="evidence" value="ECO:0007669"/>
    <property type="project" value="InterPro"/>
</dbReference>
<dbReference type="RefSeq" id="WP_065660266.1">
    <property type="nucleotide sequence ID" value="NZ_CP123839.1"/>
</dbReference>
<name>A0AA44F2I6_AGRTU</name>
<comment type="similarity">
    <text evidence="2">Belongs to the ABC transporter superfamily.</text>
</comment>
<dbReference type="SMART" id="SM00382">
    <property type="entry name" value="AAA"/>
    <property type="match status" value="1"/>
</dbReference>
<sequence length="274" mass="29964">MDDGGKNRRADIRLAAKAIEFAYGDTPVLADVSIDVAPNRFTVLLGPNGSGKSTLLSALARLHRPAGGHILLDGRDIFHHPTREVAKRLGMLAQQNHTPEGLSVFDLVSRGRYPHQGFLKQWSEEDADAVDEALSVTGMSGLAERAIDSLSGGQRQRAWIAMALAQQTDIILLDEPTTFLDLHHQIEVLDMLAGLVTHHNRTIVAVLHDINLALQYADHLIFLKDGRLRHRLETATLCDAQIISDVFDMPVAQLTHPVTARPVFLPLPGRTGAA</sequence>
<dbReference type="PANTHER" id="PTHR42771">
    <property type="entry name" value="IRON(3+)-HYDROXAMATE IMPORT ATP-BINDING PROTEIN FHUC"/>
    <property type="match status" value="1"/>
</dbReference>
<organism evidence="12 13">
    <name type="scientific">Agrobacterium tumefaciens</name>
    <dbReference type="NCBI Taxonomy" id="358"/>
    <lineage>
        <taxon>Bacteria</taxon>
        <taxon>Pseudomonadati</taxon>
        <taxon>Pseudomonadota</taxon>
        <taxon>Alphaproteobacteria</taxon>
        <taxon>Hyphomicrobiales</taxon>
        <taxon>Rhizobiaceae</taxon>
        <taxon>Rhizobium/Agrobacterium group</taxon>
        <taxon>Agrobacterium</taxon>
        <taxon>Agrobacterium tumefaciens complex</taxon>
    </lineage>
</organism>
<evidence type="ECO:0000256" key="9">
    <source>
        <dbReference type="ARBA" id="ARBA00023065"/>
    </source>
</evidence>
<proteinExistence type="inferred from homology"/>
<dbReference type="Proteomes" id="UP000702952">
    <property type="component" value="Unassembled WGS sequence"/>
</dbReference>
<dbReference type="EMBL" id="JAAMAY010000006">
    <property type="protein sequence ID" value="NTC27637.1"/>
    <property type="molecule type" value="Genomic_DNA"/>
</dbReference>
<dbReference type="GO" id="GO:0006826">
    <property type="term" value="P:iron ion transport"/>
    <property type="evidence" value="ECO:0007669"/>
    <property type="project" value="UniProtKB-KW"/>
</dbReference>
<keyword evidence="6" id="KW-0547">Nucleotide-binding</keyword>
<keyword evidence="3" id="KW-0813">Transport</keyword>
<evidence type="ECO:0000256" key="5">
    <source>
        <dbReference type="ARBA" id="ARBA00022496"/>
    </source>
</evidence>
<evidence type="ECO:0000256" key="10">
    <source>
        <dbReference type="ARBA" id="ARBA00023136"/>
    </source>
</evidence>
<dbReference type="InterPro" id="IPR003439">
    <property type="entry name" value="ABC_transporter-like_ATP-bd"/>
</dbReference>
<evidence type="ECO:0000256" key="7">
    <source>
        <dbReference type="ARBA" id="ARBA00022840"/>
    </source>
</evidence>
<dbReference type="SUPFAM" id="SSF52540">
    <property type="entry name" value="P-loop containing nucleoside triphosphate hydrolases"/>
    <property type="match status" value="1"/>
</dbReference>
<protein>
    <submittedName>
        <fullName evidence="12">ABC transporter ATP-binding protein</fullName>
    </submittedName>
</protein>
<comment type="caution">
    <text evidence="12">The sequence shown here is derived from an EMBL/GenBank/DDBJ whole genome shotgun (WGS) entry which is preliminary data.</text>
</comment>
<dbReference type="CDD" id="cd03214">
    <property type="entry name" value="ABC_Iron-Siderophores_B12_Hemin"/>
    <property type="match status" value="1"/>
</dbReference>
<evidence type="ECO:0000259" key="11">
    <source>
        <dbReference type="PROSITE" id="PS50893"/>
    </source>
</evidence>
<keyword evidence="9" id="KW-0406">Ion transport</keyword>
<evidence type="ECO:0000313" key="12">
    <source>
        <dbReference type="EMBL" id="NTC27637.1"/>
    </source>
</evidence>
<evidence type="ECO:0000256" key="6">
    <source>
        <dbReference type="ARBA" id="ARBA00022741"/>
    </source>
</evidence>
<keyword evidence="7 12" id="KW-0067">ATP-binding</keyword>
<dbReference type="FunFam" id="3.40.50.300:FF:000134">
    <property type="entry name" value="Iron-enterobactin ABC transporter ATP-binding protein"/>
    <property type="match status" value="1"/>
</dbReference>
<keyword evidence="8" id="KW-0408">Iron</keyword>
<dbReference type="InterPro" id="IPR003593">
    <property type="entry name" value="AAA+_ATPase"/>
</dbReference>
<dbReference type="Pfam" id="PF00005">
    <property type="entry name" value="ABC_tran"/>
    <property type="match status" value="1"/>
</dbReference>
<dbReference type="PROSITE" id="PS00211">
    <property type="entry name" value="ABC_TRANSPORTER_1"/>
    <property type="match status" value="1"/>
</dbReference>
<evidence type="ECO:0000256" key="3">
    <source>
        <dbReference type="ARBA" id="ARBA00022448"/>
    </source>
</evidence>
<accession>A0AA44F2I6</accession>
<evidence type="ECO:0000256" key="1">
    <source>
        <dbReference type="ARBA" id="ARBA00004202"/>
    </source>
</evidence>
<dbReference type="InterPro" id="IPR051535">
    <property type="entry name" value="Siderophore_ABC-ATPase"/>
</dbReference>
<gene>
    <name evidence="12" type="ORF">G6M46_05605</name>
</gene>